<evidence type="ECO:0000313" key="1">
    <source>
        <dbReference type="EMBL" id="MPN53432.1"/>
    </source>
</evidence>
<dbReference type="EMBL" id="VSSQ01120549">
    <property type="protein sequence ID" value="MPN53432.1"/>
    <property type="molecule type" value="Genomic_DNA"/>
</dbReference>
<proteinExistence type="predicted"/>
<dbReference type="AlphaFoldDB" id="A0A645IRA4"/>
<reference evidence="1" key="1">
    <citation type="submission" date="2019-08" db="EMBL/GenBank/DDBJ databases">
        <authorList>
            <person name="Kucharzyk K."/>
            <person name="Murdoch R.W."/>
            <person name="Higgins S."/>
            <person name="Loffler F."/>
        </authorList>
    </citation>
    <scope>NUCLEOTIDE SEQUENCE</scope>
</reference>
<name>A0A645IRA4_9ZZZZ</name>
<protein>
    <submittedName>
        <fullName evidence="1">Uncharacterized protein</fullName>
    </submittedName>
</protein>
<gene>
    <name evidence="1" type="ORF">SDC9_201096</name>
</gene>
<accession>A0A645IRA4</accession>
<comment type="caution">
    <text evidence="1">The sequence shown here is derived from an EMBL/GenBank/DDBJ whole genome shotgun (WGS) entry which is preliminary data.</text>
</comment>
<sequence>MIFNTVRCENGGCTVDQIINFPVDAQVKPLASVVGNGIVFKRCQLHQMRIDSPRETE</sequence>
<organism evidence="1">
    <name type="scientific">bioreactor metagenome</name>
    <dbReference type="NCBI Taxonomy" id="1076179"/>
    <lineage>
        <taxon>unclassified sequences</taxon>
        <taxon>metagenomes</taxon>
        <taxon>ecological metagenomes</taxon>
    </lineage>
</organism>